<dbReference type="OrthoDB" id="5059275at2759"/>
<keyword evidence="1" id="KW-0732">Signal</keyword>
<dbReference type="EMBL" id="JAAOAS010000112">
    <property type="protein sequence ID" value="KAF5593214.1"/>
    <property type="molecule type" value="Genomic_DNA"/>
</dbReference>
<protein>
    <submittedName>
        <fullName evidence="2">Uncharacterized protein</fullName>
    </submittedName>
</protein>
<proteinExistence type="predicted"/>
<accession>A0A8H5PAQ0</accession>
<evidence type="ECO:0000313" key="3">
    <source>
        <dbReference type="Proteomes" id="UP000546213"/>
    </source>
</evidence>
<name>A0A8H5PAQ0_9HYPO</name>
<organism evidence="2 3">
    <name type="scientific">Fusarium pseudocircinatum</name>
    <dbReference type="NCBI Taxonomy" id="56676"/>
    <lineage>
        <taxon>Eukaryota</taxon>
        <taxon>Fungi</taxon>
        <taxon>Dikarya</taxon>
        <taxon>Ascomycota</taxon>
        <taxon>Pezizomycotina</taxon>
        <taxon>Sordariomycetes</taxon>
        <taxon>Hypocreomycetidae</taxon>
        <taxon>Hypocreales</taxon>
        <taxon>Nectriaceae</taxon>
        <taxon>Fusarium</taxon>
        <taxon>Fusarium fujikuroi species complex</taxon>
    </lineage>
</organism>
<dbReference type="Proteomes" id="UP000546213">
    <property type="component" value="Unassembled WGS sequence"/>
</dbReference>
<dbReference type="AlphaFoldDB" id="A0A8H5PAQ0"/>
<feature type="signal peptide" evidence="1">
    <location>
        <begin position="1"/>
        <end position="26"/>
    </location>
</feature>
<evidence type="ECO:0000256" key="1">
    <source>
        <dbReference type="SAM" id="SignalP"/>
    </source>
</evidence>
<keyword evidence="3" id="KW-1185">Reference proteome</keyword>
<feature type="chain" id="PRO_5034933427" evidence="1">
    <location>
        <begin position="27"/>
        <end position="163"/>
    </location>
</feature>
<gene>
    <name evidence="2" type="ORF">FPCIR_5366</name>
</gene>
<comment type="caution">
    <text evidence="2">The sequence shown here is derived from an EMBL/GenBank/DDBJ whole genome shotgun (WGS) entry which is preliminary data.</text>
</comment>
<reference evidence="2 3" key="1">
    <citation type="submission" date="2020-05" db="EMBL/GenBank/DDBJ databases">
        <title>Identification and distribution of gene clusters putatively required for synthesis of sphingolipid metabolism inhibitors in phylogenetically diverse species of the filamentous fungus Fusarium.</title>
        <authorList>
            <person name="Kim H.-S."/>
            <person name="Busman M."/>
            <person name="Brown D.W."/>
            <person name="Divon H."/>
            <person name="Uhlig S."/>
            <person name="Proctor R.H."/>
        </authorList>
    </citation>
    <scope>NUCLEOTIDE SEQUENCE [LARGE SCALE GENOMIC DNA]</scope>
    <source>
        <strain evidence="2 3">NRRL 36939</strain>
    </source>
</reference>
<evidence type="ECO:0000313" key="2">
    <source>
        <dbReference type="EMBL" id="KAF5593214.1"/>
    </source>
</evidence>
<sequence>MVPKVPMKLSTTLAFGALLFGDVSVAQQFQFRPEVLENNTTRPLKGATLKIPGGPNDLPQKCPMHRTSFLGRFSEGVIGKKQHKCKQFDIAAGETLSGFPRFPTRQAHAFTFLNQTYILHEDTPAVRGERVEIGKNVWTEIPGGITVTCYEANDGVPNCVLRT</sequence>